<keyword evidence="1" id="KW-0812">Transmembrane</keyword>
<protein>
    <recommendedName>
        <fullName evidence="4">Bile acid:sodium symporter</fullName>
    </recommendedName>
</protein>
<name>A0ABU8ULF8_9ACTN</name>
<evidence type="ECO:0000313" key="2">
    <source>
        <dbReference type="EMBL" id="MEJ8669338.1"/>
    </source>
</evidence>
<gene>
    <name evidence="2" type="ORF">WKI71_15495</name>
</gene>
<dbReference type="EMBL" id="JBBKAK010000001">
    <property type="protein sequence ID" value="MEJ8669338.1"/>
    <property type="molecule type" value="Genomic_DNA"/>
</dbReference>
<comment type="caution">
    <text evidence="2">The sequence shown here is derived from an EMBL/GenBank/DDBJ whole genome shotgun (WGS) entry which is preliminary data.</text>
</comment>
<accession>A0ABU8ULF8</accession>
<sequence length="120" mass="13614">MTTPIWKMVRWPLPIALGLAMAGTVTPEIGDDLDLQRVLQFLPYFVLGLIMKAEHFHMVRTRTVRMLSVPVGAVALAFAWWAVPRMNTAWSTTVTPRRSWPRRGGAGRSWCWRCSAARCC</sequence>
<evidence type="ECO:0008006" key="4">
    <source>
        <dbReference type="Google" id="ProtNLM"/>
    </source>
</evidence>
<keyword evidence="1" id="KW-0472">Membrane</keyword>
<evidence type="ECO:0000256" key="1">
    <source>
        <dbReference type="SAM" id="Phobius"/>
    </source>
</evidence>
<dbReference type="PANTHER" id="PTHR37312">
    <property type="entry name" value="MEMBRANE-BOUND ACYLTRANSFERASE YKRP-RELATED"/>
    <property type="match status" value="1"/>
</dbReference>
<organism evidence="2 3">
    <name type="scientific">Streptomyces machairae</name>
    <dbReference type="NCBI Taxonomy" id="3134109"/>
    <lineage>
        <taxon>Bacteria</taxon>
        <taxon>Bacillati</taxon>
        <taxon>Actinomycetota</taxon>
        <taxon>Actinomycetes</taxon>
        <taxon>Kitasatosporales</taxon>
        <taxon>Streptomycetaceae</taxon>
        <taxon>Streptomyces</taxon>
    </lineage>
</organism>
<dbReference type="InterPro" id="IPR052734">
    <property type="entry name" value="Nod_factor_acetyltransferase"/>
</dbReference>
<dbReference type="PANTHER" id="PTHR37312:SF1">
    <property type="entry name" value="MEMBRANE-BOUND ACYLTRANSFERASE YKRP-RELATED"/>
    <property type="match status" value="1"/>
</dbReference>
<reference evidence="2 3" key="1">
    <citation type="submission" date="2024-03" db="EMBL/GenBank/DDBJ databases">
        <title>Novel Streptomyces species of biotechnological and ecological value are a feature of Machair soil.</title>
        <authorList>
            <person name="Prole J.R."/>
            <person name="Goodfellow M."/>
            <person name="Allenby N."/>
            <person name="Ward A.C."/>
        </authorList>
    </citation>
    <scope>NUCLEOTIDE SEQUENCE [LARGE SCALE GENOMIC DNA]</scope>
    <source>
        <strain evidence="2 3">MS1.AVA.1</strain>
    </source>
</reference>
<dbReference type="Proteomes" id="UP001376459">
    <property type="component" value="Unassembled WGS sequence"/>
</dbReference>
<keyword evidence="3" id="KW-1185">Reference proteome</keyword>
<proteinExistence type="predicted"/>
<keyword evidence="1" id="KW-1133">Transmembrane helix</keyword>
<feature type="transmembrane region" description="Helical" evidence="1">
    <location>
        <begin position="66"/>
        <end position="83"/>
    </location>
</feature>
<evidence type="ECO:0000313" key="3">
    <source>
        <dbReference type="Proteomes" id="UP001376459"/>
    </source>
</evidence>